<gene>
    <name evidence="1" type="ORF">A3A16_00080</name>
</gene>
<reference evidence="1 2" key="1">
    <citation type="journal article" date="2016" name="Nat. Commun.">
        <title>Thousands of microbial genomes shed light on interconnected biogeochemical processes in an aquifer system.</title>
        <authorList>
            <person name="Anantharaman K."/>
            <person name="Brown C.T."/>
            <person name="Hug L.A."/>
            <person name="Sharon I."/>
            <person name="Castelle C.J."/>
            <person name="Probst A.J."/>
            <person name="Thomas B.C."/>
            <person name="Singh A."/>
            <person name="Wilkins M.J."/>
            <person name="Karaoz U."/>
            <person name="Brodie E.L."/>
            <person name="Williams K.H."/>
            <person name="Hubbard S.S."/>
            <person name="Banfield J.F."/>
        </authorList>
    </citation>
    <scope>NUCLEOTIDE SEQUENCE [LARGE SCALE GENOMIC DNA]</scope>
</reference>
<dbReference type="AlphaFoldDB" id="A0A1G1ZP60"/>
<protein>
    <submittedName>
        <fullName evidence="1">Uncharacterized protein</fullName>
    </submittedName>
</protein>
<evidence type="ECO:0000313" key="2">
    <source>
        <dbReference type="Proteomes" id="UP000177942"/>
    </source>
</evidence>
<proteinExistence type="predicted"/>
<evidence type="ECO:0000313" key="1">
    <source>
        <dbReference type="EMBL" id="OGY66295.1"/>
    </source>
</evidence>
<comment type="caution">
    <text evidence="1">The sequence shown here is derived from an EMBL/GenBank/DDBJ whole genome shotgun (WGS) entry which is preliminary data.</text>
</comment>
<dbReference type="STRING" id="1798407.A3A16_00080"/>
<name>A0A1G1ZP60_9BACT</name>
<accession>A0A1G1ZP60</accession>
<sequence>MRIRMVANNIYHVLSRGVDKRKIFLEDLDYLRFIHDMFEFNDTEPATNVNYFFHSQPQSIDIASPYIRGKRTLEKQKPRKLLIERRAGFELGSNSLF</sequence>
<dbReference type="EMBL" id="MHJJ01000002">
    <property type="protein sequence ID" value="OGY66295.1"/>
    <property type="molecule type" value="Genomic_DNA"/>
</dbReference>
<organism evidence="1 2">
    <name type="scientific">Candidatus Harrisonbacteria bacterium RIFCSPLOWO2_01_FULL_44_18</name>
    <dbReference type="NCBI Taxonomy" id="1798407"/>
    <lineage>
        <taxon>Bacteria</taxon>
        <taxon>Candidatus Harrisoniibacteriota</taxon>
    </lineage>
</organism>
<dbReference type="Proteomes" id="UP000177942">
    <property type="component" value="Unassembled WGS sequence"/>
</dbReference>